<feature type="domain" description="KAP NTPase" evidence="1">
    <location>
        <begin position="110"/>
        <end position="234"/>
    </location>
</feature>
<dbReference type="InterPro" id="IPR027417">
    <property type="entry name" value="P-loop_NTPase"/>
</dbReference>
<dbReference type="InterPro" id="IPR011646">
    <property type="entry name" value="KAP_P-loop"/>
</dbReference>
<gene>
    <name evidence="2" type="ORF">DWU99_00005</name>
</gene>
<dbReference type="EMBL" id="QRBF01000001">
    <property type="protein sequence ID" value="RDS85704.1"/>
    <property type="molecule type" value="Genomic_DNA"/>
</dbReference>
<comment type="caution">
    <text evidence="2">The sequence shown here is derived from an EMBL/GenBank/DDBJ whole genome shotgun (WGS) entry which is preliminary data.</text>
</comment>
<dbReference type="RefSeq" id="WP_115475955.1">
    <property type="nucleotide sequence ID" value="NZ_QRBF01000001.1"/>
</dbReference>
<dbReference type="SUPFAM" id="SSF52540">
    <property type="entry name" value="P-loop containing nucleoside triphosphate hydrolases"/>
    <property type="match status" value="1"/>
</dbReference>
<dbReference type="AlphaFoldDB" id="A0A370XBB1"/>
<keyword evidence="3" id="KW-1185">Reference proteome</keyword>
<sequence length="588" mass="65763">MTNLPPDSEGLPLVEYLRRPPPMYALLLTGPWGVGKSYFWNTFVREKLPGLNRVAMTISAAGLSTLEELERALFMVSIQRAPGILRETSGVIGKMALRWAKIDPEDIKLKAELKTGRTVICIDDLERFAGEFDVLFGFIVSLVDDTKLHVVLIANEEKAGQNYAKVKEKIVGRTVKVTQDIGKFYSDTVNNVGEIVSKSRDVLRDYQVDAISLLRQKGVTNLRTIRGIIFEMDLILRNSEWPKDGQPKLNQLFNAITFHVMATSESAENDALVARCFKIDHVGMVLGVRDISRKKSGSLVAADKDDAYLDPLIPLINSFGFTNDSLKWPRSEAFAALVTGETLDAIAILNDFQVFGVEHEDRRALIRLQRRDQMTEEEFAEAVKELECDIKNMHFTTIMDMWLSWEMLYGLSTGNLTRFTTKGCAEFFLSAIANFDGSKINDATLHIYPENRDEDESSVLEVIRAIANAVEARLESAEGQVVLDRVISGTADAHDAFRKSVFSGITPDVLFDRLRATNWSSIANVARFVANRRSLANAREFFADELAFAKSMVELIGGNVKESRPMTMSDSAMLDLESQFRAFAEILG</sequence>
<evidence type="ECO:0000313" key="2">
    <source>
        <dbReference type="EMBL" id="RDS85704.1"/>
    </source>
</evidence>
<dbReference type="Pfam" id="PF07693">
    <property type="entry name" value="KAP_NTPase"/>
    <property type="match status" value="1"/>
</dbReference>
<protein>
    <recommendedName>
        <fullName evidence="1">KAP NTPase domain-containing protein</fullName>
    </recommendedName>
</protein>
<organism evidence="2 3">
    <name type="scientific">Dyella psychrodurans</name>
    <dbReference type="NCBI Taxonomy" id="1927960"/>
    <lineage>
        <taxon>Bacteria</taxon>
        <taxon>Pseudomonadati</taxon>
        <taxon>Pseudomonadota</taxon>
        <taxon>Gammaproteobacteria</taxon>
        <taxon>Lysobacterales</taxon>
        <taxon>Rhodanobacteraceae</taxon>
        <taxon>Dyella</taxon>
    </lineage>
</organism>
<evidence type="ECO:0000259" key="1">
    <source>
        <dbReference type="Pfam" id="PF07693"/>
    </source>
</evidence>
<proteinExistence type="predicted"/>
<evidence type="ECO:0000313" key="3">
    <source>
        <dbReference type="Proteomes" id="UP000255334"/>
    </source>
</evidence>
<accession>A0A370XBB1</accession>
<name>A0A370XBB1_9GAMM</name>
<reference evidence="2 3" key="1">
    <citation type="submission" date="2018-07" db="EMBL/GenBank/DDBJ databases">
        <title>Dyella monticola sp. nov. and Dyella psychrodurans sp. nov. isolated from monsoon evergreen broad-leaved forest soil of Dinghu Mountain, China.</title>
        <authorList>
            <person name="Gao Z."/>
            <person name="Qiu L."/>
        </authorList>
    </citation>
    <scope>NUCLEOTIDE SEQUENCE [LARGE SCALE GENOMIC DNA]</scope>
    <source>
        <strain evidence="2 3">4MSK11</strain>
    </source>
</reference>
<dbReference type="OrthoDB" id="88903at2"/>
<dbReference type="Proteomes" id="UP000255334">
    <property type="component" value="Unassembled WGS sequence"/>
</dbReference>